<dbReference type="PANTHER" id="PTHR10098">
    <property type="entry name" value="RAPSYN-RELATED"/>
    <property type="match status" value="1"/>
</dbReference>
<dbReference type="EMBL" id="JADOUA010000001">
    <property type="protein sequence ID" value="MBG6086136.1"/>
    <property type="molecule type" value="Genomic_DNA"/>
</dbReference>
<evidence type="ECO:0000313" key="3">
    <source>
        <dbReference type="EMBL" id="MBG6086136.1"/>
    </source>
</evidence>
<feature type="compositionally biased region" description="Basic and acidic residues" evidence="1">
    <location>
        <begin position="357"/>
        <end position="366"/>
    </location>
</feature>
<proteinExistence type="predicted"/>
<sequence length="1071" mass="116725">MAFFKRRRTTAETAGSVPAQGGPRRALDGQALLDAGVTVASVTRSQKAYHAGTRYLDQAGTPPDPALVEKAVAELRTAVEGYAPLIPFQPSLWADAMIALGTAYRRRRKGARRDHLECALDCYRNVLEVCQEDPGRGQRVAAMRQLGETYLDRLAGDRAENVEQAIEVFKEALRSLTPDSNAWPQVQHALGVAYNARKRGDPAVNIELALRHLAEAVDALDPRQNPHDWWVTHHALGAAYDYRVAGDRGGNLDRAVQHLQAALRTCDRRAYPDGWAMIQQSLGLVYGRRASAGSPEGNARQDLALARESLHNAMSVRTRSADPQGWARAMEALAMLEENAPAGHDTPSPSPPAPDPPRPDDAQAPRSPRELLAEALESLREEARPVGEAASPDVIERRITDLRAAAKVHDRDNDPVAWARSRILLAAALEQDAAVSGRGHWKERAKLLADVLTVHTIDSDPGLCAGVAEQLGLVMAAQHRWGEAADAFQLAWKAGEALYPAALTQLGRRNHLLERTGQVPRLGSYCLAKAGRLTEAVALLESGRARVLGDALGHDRRQLERLAGEHPRLHRLYRDAADRLHRIHNAGDIFTDVGDRLIQLAHRTQAAKRALDGVVRRIRDLDGYAAFQQPPGAETVRAAVRPDVPIAYLNTTPWGSLTLLVTADGPDGMTVRPQWIDGLTGDDLYDLLNRSASPDTVFPVMAGYLRLLYNIVETRFADGQASLSFGALWDEPDALLRTGREELPRLHLLGRTVLHPLARALADLGPSSVVLIPCGPLATMPLHAIPYTDDTDGRCLIDDLPVMFAPSSRVVSYARDRARQDWPTPSLAGVGNPLPHDSPLRFAARELQRIAALFDQATCLYGEDATPERLAEAARAATHVHLACHGAVPYTAAETPYLALAGGRRLTLEDLVRERPFPAARLAVLSACQSSLVGSHLTTDESLGLATAVMISGTPGVIGALWPVNDLSTALLMSRFYLYHLSGDPDGDGEPMQPWRALARAQRWLSALTAEELGTLLRSDPELLQAARENETRSPGAQRAMAAVRDAIPQEPDSRPFSDPYFWAPFVYIGQ</sequence>
<name>A0A931GK87_9ACTN</name>
<feature type="region of interest" description="Disordered" evidence="1">
    <location>
        <begin position="340"/>
        <end position="366"/>
    </location>
</feature>
<dbReference type="InterPro" id="IPR024983">
    <property type="entry name" value="CHAT_dom"/>
</dbReference>
<comment type="caution">
    <text evidence="3">The sequence shown here is derived from an EMBL/GenBank/DDBJ whole genome shotgun (WGS) entry which is preliminary data.</text>
</comment>
<reference evidence="3" key="1">
    <citation type="submission" date="2020-11" db="EMBL/GenBank/DDBJ databases">
        <title>Sequencing the genomes of 1000 actinobacteria strains.</title>
        <authorList>
            <person name="Klenk H.-P."/>
        </authorList>
    </citation>
    <scope>NUCLEOTIDE SEQUENCE</scope>
    <source>
        <strain evidence="3">DSM 43175</strain>
    </source>
</reference>
<feature type="region of interest" description="Disordered" evidence="1">
    <location>
        <begin position="1"/>
        <end position="25"/>
    </location>
</feature>
<dbReference type="Gene3D" id="1.25.40.10">
    <property type="entry name" value="Tetratricopeptide repeat domain"/>
    <property type="match status" value="2"/>
</dbReference>
<dbReference type="AlphaFoldDB" id="A0A931GK87"/>
<dbReference type="InterPro" id="IPR011990">
    <property type="entry name" value="TPR-like_helical_dom_sf"/>
</dbReference>
<dbReference type="SUPFAM" id="SSF48452">
    <property type="entry name" value="TPR-like"/>
    <property type="match status" value="2"/>
</dbReference>
<gene>
    <name evidence="3" type="ORF">IW256_000249</name>
</gene>
<evidence type="ECO:0000313" key="4">
    <source>
        <dbReference type="Proteomes" id="UP000614047"/>
    </source>
</evidence>
<dbReference type="RefSeq" id="WP_197009185.1">
    <property type="nucleotide sequence ID" value="NZ_BAABES010000017.1"/>
</dbReference>
<evidence type="ECO:0000259" key="2">
    <source>
        <dbReference type="Pfam" id="PF12770"/>
    </source>
</evidence>
<evidence type="ECO:0000256" key="1">
    <source>
        <dbReference type="SAM" id="MobiDB-lite"/>
    </source>
</evidence>
<dbReference type="Proteomes" id="UP000614047">
    <property type="component" value="Unassembled WGS sequence"/>
</dbReference>
<feature type="domain" description="CHAT" evidence="2">
    <location>
        <begin position="746"/>
        <end position="1071"/>
    </location>
</feature>
<keyword evidence="4" id="KW-1185">Reference proteome</keyword>
<dbReference type="Pfam" id="PF12770">
    <property type="entry name" value="CHAT"/>
    <property type="match status" value="1"/>
</dbReference>
<protein>
    <submittedName>
        <fullName evidence="3">CHAT domain-containing protein</fullName>
    </submittedName>
</protein>
<accession>A0A931GK87</accession>
<dbReference type="PANTHER" id="PTHR10098:SF108">
    <property type="entry name" value="TETRATRICOPEPTIDE REPEAT PROTEIN 28"/>
    <property type="match status" value="1"/>
</dbReference>
<organism evidence="3 4">
    <name type="scientific">Actinomadura viridis</name>
    <dbReference type="NCBI Taxonomy" id="58110"/>
    <lineage>
        <taxon>Bacteria</taxon>
        <taxon>Bacillati</taxon>
        <taxon>Actinomycetota</taxon>
        <taxon>Actinomycetes</taxon>
        <taxon>Streptosporangiales</taxon>
        <taxon>Thermomonosporaceae</taxon>
        <taxon>Actinomadura</taxon>
    </lineage>
</organism>